<name>A0A0H3ZTG6_9VIBR</name>
<dbReference type="AlphaFoldDB" id="A0A0H3ZTG6"/>
<dbReference type="EMBL" id="KP795523">
    <property type="protein sequence ID" value="AKN37164.1"/>
    <property type="molecule type" value="Genomic_DNA"/>
</dbReference>
<reference evidence="1" key="1">
    <citation type="journal article" date="2015" name="MBio">
        <title>Eco-Evolutionary Dynamics of Episomes among Ecologically Cohesive Bacterial Populations.</title>
        <authorList>
            <person name="Xue H."/>
            <person name="Cordero O.X."/>
            <person name="Camas F.M."/>
            <person name="Trimble W."/>
            <person name="Meyer F."/>
            <person name="Guglielmini J."/>
            <person name="Rocha E.P."/>
            <person name="Polz M.F."/>
        </authorList>
    </citation>
    <scope>NUCLEOTIDE SEQUENCE</scope>
    <source>
        <strain evidence="1">FF_146</strain>
    </source>
</reference>
<evidence type="ECO:0000313" key="1">
    <source>
        <dbReference type="EMBL" id="AKN37164.1"/>
    </source>
</evidence>
<proteinExistence type="predicted"/>
<accession>A0A0H3ZTG6</accession>
<sequence length="75" mass="8412">MDISNRPGLMFIKQALALEMLLSNEGLKGVHLVCDFKIHELDSEMLNKLEVSNLESISFCDDKVIYPIASQSRGD</sequence>
<organism evidence="1">
    <name type="scientific">Vibrio genomosp. F6</name>
    <dbReference type="NCBI Taxonomy" id="723172"/>
    <lineage>
        <taxon>Bacteria</taxon>
        <taxon>Pseudomonadati</taxon>
        <taxon>Pseudomonadota</taxon>
        <taxon>Gammaproteobacteria</taxon>
        <taxon>Vibrionales</taxon>
        <taxon>Vibrionaceae</taxon>
        <taxon>Vibrio</taxon>
    </lineage>
</organism>
<protein>
    <submittedName>
        <fullName evidence="1">Uncharacterized protein</fullName>
    </submittedName>
</protein>